<reference evidence="1 2" key="1">
    <citation type="submission" date="2023-08" db="EMBL/GenBank/DDBJ databases">
        <title>A Necator americanus chromosomal reference genome.</title>
        <authorList>
            <person name="Ilik V."/>
            <person name="Petrzelkova K.J."/>
            <person name="Pardy F."/>
            <person name="Fuh T."/>
            <person name="Niatou-Singa F.S."/>
            <person name="Gouil Q."/>
            <person name="Baker L."/>
            <person name="Ritchie M.E."/>
            <person name="Jex A.R."/>
            <person name="Gazzola D."/>
            <person name="Li H."/>
            <person name="Toshio Fujiwara R."/>
            <person name="Zhan B."/>
            <person name="Aroian R.V."/>
            <person name="Pafco B."/>
            <person name="Schwarz E.M."/>
        </authorList>
    </citation>
    <scope>NUCLEOTIDE SEQUENCE [LARGE SCALE GENOMIC DNA]</scope>
    <source>
        <strain evidence="1 2">Aroian</strain>
        <tissue evidence="1">Whole animal</tissue>
    </source>
</reference>
<comment type="caution">
    <text evidence="1">The sequence shown here is derived from an EMBL/GenBank/DDBJ whole genome shotgun (WGS) entry which is preliminary data.</text>
</comment>
<organism evidence="1 2">
    <name type="scientific">Necator americanus</name>
    <name type="common">Human hookworm</name>
    <dbReference type="NCBI Taxonomy" id="51031"/>
    <lineage>
        <taxon>Eukaryota</taxon>
        <taxon>Metazoa</taxon>
        <taxon>Ecdysozoa</taxon>
        <taxon>Nematoda</taxon>
        <taxon>Chromadorea</taxon>
        <taxon>Rhabditida</taxon>
        <taxon>Rhabditina</taxon>
        <taxon>Rhabditomorpha</taxon>
        <taxon>Strongyloidea</taxon>
        <taxon>Ancylostomatidae</taxon>
        <taxon>Bunostominae</taxon>
        <taxon>Necator</taxon>
    </lineage>
</organism>
<evidence type="ECO:0000313" key="1">
    <source>
        <dbReference type="EMBL" id="KAK6737191.1"/>
    </source>
</evidence>
<keyword evidence="2" id="KW-1185">Reference proteome</keyword>
<sequence>MVIEGRLEYRPLLVLASVDYERAFDSVETNAILSALVDQDDLKEELNRRMTVTWAAFAPVREATDHVTDQDLRAHLFDSTVLPGLCYAAET</sequence>
<evidence type="ECO:0008006" key="3">
    <source>
        <dbReference type="Google" id="ProtNLM"/>
    </source>
</evidence>
<protein>
    <recommendedName>
        <fullName evidence="3">Reverse transcriptase domain-containing protein</fullName>
    </recommendedName>
</protein>
<name>A0ABR1CH24_NECAM</name>
<dbReference type="Proteomes" id="UP001303046">
    <property type="component" value="Unassembled WGS sequence"/>
</dbReference>
<gene>
    <name evidence="1" type="primary">Necator_chrII.g7511</name>
    <name evidence="1" type="ORF">RB195_019717</name>
</gene>
<proteinExistence type="predicted"/>
<dbReference type="EMBL" id="JAVFWL010000002">
    <property type="protein sequence ID" value="KAK6737191.1"/>
    <property type="molecule type" value="Genomic_DNA"/>
</dbReference>
<accession>A0ABR1CH24</accession>
<evidence type="ECO:0000313" key="2">
    <source>
        <dbReference type="Proteomes" id="UP001303046"/>
    </source>
</evidence>